<dbReference type="InterPro" id="IPR050227">
    <property type="entry name" value="Rab"/>
</dbReference>
<accession>M4BSA8</accession>
<keyword evidence="3" id="KW-0175">Coiled coil</keyword>
<dbReference type="PROSITE" id="PS51421">
    <property type="entry name" value="RAS"/>
    <property type="match status" value="1"/>
</dbReference>
<feature type="region of interest" description="Disordered" evidence="4">
    <location>
        <begin position="37"/>
        <end position="89"/>
    </location>
</feature>
<evidence type="ECO:0000256" key="2">
    <source>
        <dbReference type="ARBA" id="ARBA00023134"/>
    </source>
</evidence>
<keyword evidence="6" id="KW-1185">Reference proteome</keyword>
<dbReference type="eggNOG" id="KOG0078">
    <property type="taxonomic scope" value="Eukaryota"/>
</dbReference>
<keyword evidence="1" id="KW-0547">Nucleotide-binding</keyword>
<dbReference type="InterPro" id="IPR005225">
    <property type="entry name" value="Small_GTP-bd"/>
</dbReference>
<dbReference type="SUPFAM" id="SSF52540">
    <property type="entry name" value="P-loop containing nucleoside triphosphate hydrolases"/>
    <property type="match status" value="1"/>
</dbReference>
<dbReference type="HOGENOM" id="CLU_036147_0_0_1"/>
<dbReference type="PROSITE" id="PS51420">
    <property type="entry name" value="RHO"/>
    <property type="match status" value="1"/>
</dbReference>
<dbReference type="PRINTS" id="PR00449">
    <property type="entry name" value="RASTRNSFRMNG"/>
</dbReference>
<evidence type="ECO:0000256" key="1">
    <source>
        <dbReference type="ARBA" id="ARBA00022741"/>
    </source>
</evidence>
<dbReference type="CDD" id="cd00154">
    <property type="entry name" value="Rab"/>
    <property type="match status" value="1"/>
</dbReference>
<dbReference type="STRING" id="559515.M4BSA8"/>
<evidence type="ECO:0000313" key="5">
    <source>
        <dbReference type="EnsemblProtists" id="HpaP809299"/>
    </source>
</evidence>
<dbReference type="FunFam" id="3.40.50.300:FF:001447">
    <property type="entry name" value="Ras-related protein Rab-1B"/>
    <property type="match status" value="1"/>
</dbReference>
<evidence type="ECO:0000313" key="6">
    <source>
        <dbReference type="Proteomes" id="UP000011713"/>
    </source>
</evidence>
<dbReference type="EMBL" id="JH598696">
    <property type="status" value="NOT_ANNOTATED_CDS"/>
    <property type="molecule type" value="Genomic_DNA"/>
</dbReference>
<dbReference type="VEuPathDB" id="FungiDB:HpaG809299"/>
<reference evidence="5" key="2">
    <citation type="submission" date="2015-06" db="UniProtKB">
        <authorList>
            <consortium name="EnsemblProtists"/>
        </authorList>
    </citation>
    <scope>IDENTIFICATION</scope>
    <source>
        <strain evidence="5">Emoy2</strain>
    </source>
</reference>
<protein>
    <submittedName>
        <fullName evidence="5">Uncharacterized protein</fullName>
    </submittedName>
</protein>
<dbReference type="OMA" id="YNCRFIE"/>
<dbReference type="GO" id="GO:0005525">
    <property type="term" value="F:GTP binding"/>
    <property type="evidence" value="ECO:0007669"/>
    <property type="project" value="UniProtKB-KW"/>
</dbReference>
<dbReference type="InterPro" id="IPR027417">
    <property type="entry name" value="P-loop_NTPase"/>
</dbReference>
<proteinExistence type="predicted"/>
<feature type="compositionally biased region" description="Low complexity" evidence="4">
    <location>
        <begin position="72"/>
        <end position="89"/>
    </location>
</feature>
<dbReference type="InParanoid" id="M4BSA8"/>
<dbReference type="SMART" id="SM00175">
    <property type="entry name" value="RAB"/>
    <property type="match status" value="1"/>
</dbReference>
<name>M4BSA8_HYAAE</name>
<dbReference type="SMART" id="SM00174">
    <property type="entry name" value="RHO"/>
    <property type="match status" value="1"/>
</dbReference>
<dbReference type="NCBIfam" id="TIGR00231">
    <property type="entry name" value="small_GTP"/>
    <property type="match status" value="1"/>
</dbReference>
<dbReference type="AlphaFoldDB" id="M4BSA8"/>
<dbReference type="PROSITE" id="PS51417">
    <property type="entry name" value="ARF"/>
    <property type="match status" value="1"/>
</dbReference>
<dbReference type="Proteomes" id="UP000011713">
    <property type="component" value="Unassembled WGS sequence"/>
</dbReference>
<organism evidence="5 6">
    <name type="scientific">Hyaloperonospora arabidopsidis (strain Emoy2)</name>
    <name type="common">Downy mildew agent</name>
    <name type="synonym">Peronospora arabidopsidis</name>
    <dbReference type="NCBI Taxonomy" id="559515"/>
    <lineage>
        <taxon>Eukaryota</taxon>
        <taxon>Sar</taxon>
        <taxon>Stramenopiles</taxon>
        <taxon>Oomycota</taxon>
        <taxon>Peronosporomycetes</taxon>
        <taxon>Peronosporales</taxon>
        <taxon>Peronosporaceae</taxon>
        <taxon>Hyaloperonospora</taxon>
    </lineage>
</organism>
<dbReference type="SMART" id="SM00173">
    <property type="entry name" value="RAS"/>
    <property type="match status" value="1"/>
</dbReference>
<keyword evidence="2" id="KW-0342">GTP-binding</keyword>
<reference evidence="6" key="1">
    <citation type="journal article" date="2010" name="Science">
        <title>Signatures of adaptation to obligate biotrophy in the Hyaloperonospora arabidopsidis genome.</title>
        <authorList>
            <person name="Baxter L."/>
            <person name="Tripathy S."/>
            <person name="Ishaque N."/>
            <person name="Boot N."/>
            <person name="Cabral A."/>
            <person name="Kemen E."/>
            <person name="Thines M."/>
            <person name="Ah-Fong A."/>
            <person name="Anderson R."/>
            <person name="Badejoko W."/>
            <person name="Bittner-Eddy P."/>
            <person name="Boore J.L."/>
            <person name="Chibucos M.C."/>
            <person name="Coates M."/>
            <person name="Dehal P."/>
            <person name="Delehaunty K."/>
            <person name="Dong S."/>
            <person name="Downton P."/>
            <person name="Dumas B."/>
            <person name="Fabro G."/>
            <person name="Fronick C."/>
            <person name="Fuerstenberg S.I."/>
            <person name="Fulton L."/>
            <person name="Gaulin E."/>
            <person name="Govers F."/>
            <person name="Hughes L."/>
            <person name="Humphray S."/>
            <person name="Jiang R.H."/>
            <person name="Judelson H."/>
            <person name="Kamoun S."/>
            <person name="Kyung K."/>
            <person name="Meijer H."/>
            <person name="Minx P."/>
            <person name="Morris P."/>
            <person name="Nelson J."/>
            <person name="Phuntumart V."/>
            <person name="Qutob D."/>
            <person name="Rehmany A."/>
            <person name="Rougon-Cardoso A."/>
            <person name="Ryden P."/>
            <person name="Torto-Alalibo T."/>
            <person name="Studholme D."/>
            <person name="Wang Y."/>
            <person name="Win J."/>
            <person name="Wood J."/>
            <person name="Clifton S.W."/>
            <person name="Rogers J."/>
            <person name="Van den Ackerveken G."/>
            <person name="Jones J.D."/>
            <person name="McDowell J.M."/>
            <person name="Beynon J."/>
            <person name="Tyler B.M."/>
        </authorList>
    </citation>
    <scope>NUCLEOTIDE SEQUENCE [LARGE SCALE GENOMIC DNA]</scope>
    <source>
        <strain evidence="6">Emoy2</strain>
    </source>
</reference>
<sequence length="555" mass="60375">MSIVTSLRATDLMQHEEVLPSSDHSDAHAQCTWEHEMERAVETRGRSRSRSILADDEAKSAPAPSSRVARDSSNIRTTSSGRSRSCSFSALEPPHSVSAVQFTAPDNSNFDVNTDGNAAKRAASLSKIYLAGSAPVDVSRLQETGQLSGQKKVEVVQPTGALSAAALDALSEGLQLSVENNAKPLMASAARAAKGEELTEEEIEEKKMEEEEDCKLKAEKLSARRSLAVRASLFRNKMMKSTTRLLGNGTTTEEAAAAAAIAAAATLESERSVELKAMAGVEKPATMLDVVAVDAGGVVPVKKRHKLKLLLLGDSGVGKTSLMRVFSGDKFSESMLATAGVDFKLRHINVADEAITLQIWDTAGQERFHRITSTYYKGANGIVLVYDVSDRRSFDSKWLDTCFVQPLVYEFILTRPVLELCTADVGYWMNNIRQYSSPTQMPAMLLVGNKIDLPNRVVALEEGQAAASQYGCRFIGTCTSCSLQVLDQRGCNDWRDVFEIAETSAKTSENTNGALETIARDGFMISVNPTLTQKMVMDREKTLAGRRNKENCVIQ</sequence>
<evidence type="ECO:0000256" key="4">
    <source>
        <dbReference type="SAM" id="MobiDB-lite"/>
    </source>
</evidence>
<dbReference type="Pfam" id="PF00071">
    <property type="entry name" value="Ras"/>
    <property type="match status" value="2"/>
</dbReference>
<feature type="coiled-coil region" evidence="3">
    <location>
        <begin position="191"/>
        <end position="220"/>
    </location>
</feature>
<dbReference type="PROSITE" id="PS51419">
    <property type="entry name" value="RAB"/>
    <property type="match status" value="1"/>
</dbReference>
<evidence type="ECO:0000256" key="3">
    <source>
        <dbReference type="SAM" id="Coils"/>
    </source>
</evidence>
<dbReference type="GO" id="GO:0003924">
    <property type="term" value="F:GTPase activity"/>
    <property type="evidence" value="ECO:0007669"/>
    <property type="project" value="InterPro"/>
</dbReference>
<dbReference type="EnsemblProtists" id="HpaT809299">
    <property type="protein sequence ID" value="HpaP809299"/>
    <property type="gene ID" value="HpaG809299"/>
</dbReference>
<dbReference type="InterPro" id="IPR001806">
    <property type="entry name" value="Small_GTPase"/>
</dbReference>
<dbReference type="PANTHER" id="PTHR47977">
    <property type="entry name" value="RAS-RELATED PROTEIN RAB"/>
    <property type="match status" value="1"/>
</dbReference>
<dbReference type="Gene3D" id="3.40.50.300">
    <property type="entry name" value="P-loop containing nucleotide triphosphate hydrolases"/>
    <property type="match status" value="1"/>
</dbReference>